<comment type="caution">
    <text evidence="2">The sequence shown here is derived from an EMBL/GenBank/DDBJ whole genome shotgun (WGS) entry which is preliminary data.</text>
</comment>
<sequence>MEKSNREARLRRLYNQDISRTSDSHPKPIPDSSEYECKKIKEIQELIPVKKIMGGNPLRIDTEKTWLENFEVIPRMDRQLDRLEKEGLSKLIAFLQADQKDEIIVVDYYNNLDEFYVMDNGSHRTTLAKVMGIETIKASVRPYEFKPELLEKKKRREQLEIEKKEEEERLEKEFPLLRKRISNLGLDSTTKKDSRGKSKEIYVTYKGKSIDYFNITCLNDLEKVFDELEVLESLIDARRLLTDSLLLLNIRYFKLRRRSPWYINDILDKLAKSNYFK</sequence>
<reference evidence="2 3" key="1">
    <citation type="submission" date="2016-10" db="EMBL/GenBank/DDBJ databases">
        <authorList>
            <person name="Varghese N."/>
            <person name="Submissions S."/>
        </authorList>
    </citation>
    <scope>NUCLEOTIDE SEQUENCE [LARGE SCALE GENOMIC DNA]</scope>
    <source>
        <strain evidence="2 3">DSM 13796</strain>
    </source>
</reference>
<dbReference type="SUPFAM" id="SSF110849">
    <property type="entry name" value="ParB/Sulfiredoxin"/>
    <property type="match status" value="1"/>
</dbReference>
<dbReference type="GeneID" id="93713007"/>
<proteinExistence type="predicted"/>
<dbReference type="Proteomes" id="UP000182762">
    <property type="component" value="Unassembled WGS sequence"/>
</dbReference>
<protein>
    <recommendedName>
        <fullName evidence="4">ParB/Sulfiredoxin domain-containing protein</fullName>
    </recommendedName>
</protein>
<name>A0A1I6BXW0_9BACI</name>
<keyword evidence="3" id="KW-1185">Reference proteome</keyword>
<feature type="region of interest" description="Disordered" evidence="1">
    <location>
        <begin position="13"/>
        <end position="33"/>
    </location>
</feature>
<gene>
    <name evidence="2" type="ORF">SAMN02745910_04473</name>
</gene>
<accession>A0A1I6BXW0</accession>
<evidence type="ECO:0008006" key="4">
    <source>
        <dbReference type="Google" id="ProtNLM"/>
    </source>
</evidence>
<dbReference type="EMBL" id="FOXX01000016">
    <property type="protein sequence ID" value="SFQ85770.1"/>
    <property type="molecule type" value="Genomic_DNA"/>
</dbReference>
<organism evidence="2 3">
    <name type="scientific">Priestia endophytica DSM 13796</name>
    <dbReference type="NCBI Taxonomy" id="1121089"/>
    <lineage>
        <taxon>Bacteria</taxon>
        <taxon>Bacillati</taxon>
        <taxon>Bacillota</taxon>
        <taxon>Bacilli</taxon>
        <taxon>Bacillales</taxon>
        <taxon>Bacillaceae</taxon>
        <taxon>Priestia</taxon>
    </lineage>
</organism>
<evidence type="ECO:0000313" key="3">
    <source>
        <dbReference type="Proteomes" id="UP000182762"/>
    </source>
</evidence>
<dbReference type="RefSeq" id="WP_061803022.1">
    <property type="nucleotide sequence ID" value="NZ_FOXX01000016.1"/>
</dbReference>
<evidence type="ECO:0000256" key="1">
    <source>
        <dbReference type="SAM" id="MobiDB-lite"/>
    </source>
</evidence>
<evidence type="ECO:0000313" key="2">
    <source>
        <dbReference type="EMBL" id="SFQ85770.1"/>
    </source>
</evidence>
<dbReference type="InterPro" id="IPR036086">
    <property type="entry name" value="ParB/Sulfiredoxin_sf"/>
</dbReference>